<dbReference type="KEGG" id="vpy:HZI73_13010"/>
<dbReference type="Proteomes" id="UP000683246">
    <property type="component" value="Chromosome"/>
</dbReference>
<organism evidence="1 2">
    <name type="scientific">Vallitalea pronyensis</name>
    <dbReference type="NCBI Taxonomy" id="1348613"/>
    <lineage>
        <taxon>Bacteria</taxon>
        <taxon>Bacillati</taxon>
        <taxon>Bacillota</taxon>
        <taxon>Clostridia</taxon>
        <taxon>Lachnospirales</taxon>
        <taxon>Vallitaleaceae</taxon>
        <taxon>Vallitalea</taxon>
    </lineage>
</organism>
<dbReference type="InterPro" id="IPR012347">
    <property type="entry name" value="Ferritin-like"/>
</dbReference>
<protein>
    <submittedName>
        <fullName evidence="1">Spore coat protein</fullName>
    </submittedName>
</protein>
<accession>A0A8J8MKF4</accession>
<dbReference type="AlphaFoldDB" id="A0A8J8MKF4"/>
<evidence type="ECO:0000313" key="2">
    <source>
        <dbReference type="Proteomes" id="UP000683246"/>
    </source>
</evidence>
<reference evidence="1" key="1">
    <citation type="submission" date="2020-07" db="EMBL/GenBank/DDBJ databases">
        <title>Vallitalea pronyensis genome.</title>
        <authorList>
            <person name="Postec A."/>
        </authorList>
    </citation>
    <scope>NUCLEOTIDE SEQUENCE</scope>
    <source>
        <strain evidence="1">FatNI3</strain>
    </source>
</reference>
<dbReference type="Gene3D" id="1.20.1260.10">
    <property type="match status" value="1"/>
</dbReference>
<keyword evidence="1" id="KW-0946">Virion</keyword>
<gene>
    <name evidence="1" type="ORF">HZI73_13010</name>
</gene>
<dbReference type="RefSeq" id="WP_212698652.1">
    <property type="nucleotide sequence ID" value="NZ_CP058649.1"/>
</dbReference>
<dbReference type="Pfam" id="PF07875">
    <property type="entry name" value="Coat_F"/>
    <property type="match status" value="1"/>
</dbReference>
<keyword evidence="2" id="KW-1185">Reference proteome</keyword>
<proteinExistence type="predicted"/>
<sequence>MRKDEDLINDCLVSEKQLCSTLSTAVTEAATPNVRNEFQQTLSNCFCTQDEVYKEMTKKGWYKTEAAQQNKISEAKTKYANKPMQ</sequence>
<evidence type="ECO:0000313" key="1">
    <source>
        <dbReference type="EMBL" id="QUI23151.1"/>
    </source>
</evidence>
<dbReference type="InterPro" id="IPR012851">
    <property type="entry name" value="Spore_coat_CotF-like"/>
</dbReference>
<name>A0A8J8MKF4_9FIRM</name>
<dbReference type="EMBL" id="CP058649">
    <property type="protein sequence ID" value="QUI23151.1"/>
    <property type="molecule type" value="Genomic_DNA"/>
</dbReference>
<keyword evidence="1" id="KW-0167">Capsid protein</keyword>